<proteinExistence type="predicted"/>
<organism evidence="1">
    <name type="scientific">marine sediment metagenome</name>
    <dbReference type="NCBI Taxonomy" id="412755"/>
    <lineage>
        <taxon>unclassified sequences</taxon>
        <taxon>metagenomes</taxon>
        <taxon>ecological metagenomes</taxon>
    </lineage>
</organism>
<gene>
    <name evidence="1" type="ORF">LCGC14_2330270</name>
</gene>
<protein>
    <submittedName>
        <fullName evidence="1">Uncharacterized protein</fullName>
    </submittedName>
</protein>
<dbReference type="AlphaFoldDB" id="A0A0F9FA55"/>
<accession>A0A0F9FA55</accession>
<dbReference type="EMBL" id="LAZR01033477">
    <property type="protein sequence ID" value="KKL47967.1"/>
    <property type="molecule type" value="Genomic_DNA"/>
</dbReference>
<name>A0A0F9FA55_9ZZZZ</name>
<comment type="caution">
    <text evidence="1">The sequence shown here is derived from an EMBL/GenBank/DDBJ whole genome shotgun (WGS) entry which is preliminary data.</text>
</comment>
<sequence length="60" mass="6910">MPEIENEAIFHIEIDGAKLTTKTNGDILIFNDFHLSREQAATIAWLVNSQQRIEIQMKLI</sequence>
<reference evidence="1" key="1">
    <citation type="journal article" date="2015" name="Nature">
        <title>Complex archaea that bridge the gap between prokaryotes and eukaryotes.</title>
        <authorList>
            <person name="Spang A."/>
            <person name="Saw J.H."/>
            <person name="Jorgensen S.L."/>
            <person name="Zaremba-Niedzwiedzka K."/>
            <person name="Martijn J."/>
            <person name="Lind A.E."/>
            <person name="van Eijk R."/>
            <person name="Schleper C."/>
            <person name="Guy L."/>
            <person name="Ettema T.J."/>
        </authorList>
    </citation>
    <scope>NUCLEOTIDE SEQUENCE</scope>
</reference>
<evidence type="ECO:0000313" key="1">
    <source>
        <dbReference type="EMBL" id="KKL47967.1"/>
    </source>
</evidence>